<dbReference type="CDD" id="cd01300">
    <property type="entry name" value="YtcJ_like"/>
    <property type="match status" value="1"/>
</dbReference>
<dbReference type="EMBL" id="CP095045">
    <property type="protein sequence ID" value="UOQ56671.1"/>
    <property type="molecule type" value="Genomic_DNA"/>
</dbReference>
<evidence type="ECO:0000259" key="1">
    <source>
        <dbReference type="Pfam" id="PF07969"/>
    </source>
</evidence>
<accession>A0ABY4FK24</accession>
<dbReference type="Gene3D" id="3.10.310.70">
    <property type="match status" value="1"/>
</dbReference>
<dbReference type="PANTHER" id="PTHR22642">
    <property type="entry name" value="IMIDAZOLONEPROPIONASE"/>
    <property type="match status" value="1"/>
</dbReference>
<dbReference type="Gene3D" id="3.20.20.140">
    <property type="entry name" value="Metal-dependent hydrolases"/>
    <property type="match status" value="1"/>
</dbReference>
<name>A0ABY4FK24_9MICO</name>
<evidence type="ECO:0000313" key="3">
    <source>
        <dbReference type="Proteomes" id="UP000831786"/>
    </source>
</evidence>
<protein>
    <submittedName>
        <fullName evidence="2">Amidohydrolase</fullName>
    </submittedName>
</protein>
<dbReference type="RefSeq" id="WP_244727073.1">
    <property type="nucleotide sequence ID" value="NZ_CP095045.1"/>
</dbReference>
<dbReference type="Pfam" id="PF07969">
    <property type="entry name" value="Amidohydro_3"/>
    <property type="match status" value="1"/>
</dbReference>
<dbReference type="Gene3D" id="2.30.40.10">
    <property type="entry name" value="Urease, subunit C, domain 1"/>
    <property type="match status" value="1"/>
</dbReference>
<dbReference type="PANTHER" id="PTHR22642:SF2">
    <property type="entry name" value="PROTEIN LONG AFTER FAR-RED 3"/>
    <property type="match status" value="1"/>
</dbReference>
<dbReference type="SUPFAM" id="SSF51338">
    <property type="entry name" value="Composite domain of metallo-dependent hydrolases"/>
    <property type="match status" value="1"/>
</dbReference>
<dbReference type="InterPro" id="IPR011059">
    <property type="entry name" value="Metal-dep_hydrolase_composite"/>
</dbReference>
<reference evidence="2 3" key="1">
    <citation type="submission" date="2022-04" db="EMBL/GenBank/DDBJ databases">
        <title>Leucobacter sp. isolated from rhizosphere of garlic.</title>
        <authorList>
            <person name="Won M."/>
            <person name="Lee C.-M."/>
            <person name="Woen H.-Y."/>
            <person name="Kwon S.-W."/>
        </authorList>
    </citation>
    <scope>NUCLEOTIDE SEQUENCE [LARGE SCALE GENOMIC DNA]</scope>
    <source>
        <strain evidence="2 3">H21R-40</strain>
    </source>
</reference>
<evidence type="ECO:0000313" key="2">
    <source>
        <dbReference type="EMBL" id="UOQ56671.1"/>
    </source>
</evidence>
<dbReference type="SUPFAM" id="SSF51556">
    <property type="entry name" value="Metallo-dependent hydrolases"/>
    <property type="match status" value="1"/>
</dbReference>
<sequence length="530" mass="56121">MHELPVTRFRAGAVYSAGSADVESFAVGGGRIIATGTHAELADRFPGASCVDLGDRLVVPGFNDAHAHFADAAQGRLELDVAPAHAPDAPALLRRLAGATPRSSGWVIAAGYDDSLSGAINREALDAALPDRPVLVRHVSAHWAVLNSAALRELGIDETVVDGGGGSYGRDGAGRLDGRIYERALLSRYVSRSGAGPAPIPAPRPAEVVDAYRAALAEWNAYGITSSCDAFVGGQQLGVHTAAHRAGQRSLRVGMLLAAECYDDYAALGLGTGMGDEWLRIAGVKAFVDGAIGGRTCFVSEPFCGTHDHGLRITSPEELHALVRRVHGDGNRLGIHANGDAAIRMLLDAYEAAQRDDPRPTRHRIEHCSIVDDDIIRRIAALDLIVTPFARYASFYGGRLERWYGKDRTERMFAHRALLDAGVTVAASTDHPASPVSPFAAMQSLVTRTGDDGSLVGAVQRITPAEALAVYTAGSAAATGEERRKGRLLPGMLADFAVLDADPRAVDPFAISEIAAVRTYVDGELVFSRE</sequence>
<organism evidence="2 3">
    <name type="scientific">Leucobacter allii</name>
    <dbReference type="NCBI Taxonomy" id="2932247"/>
    <lineage>
        <taxon>Bacteria</taxon>
        <taxon>Bacillati</taxon>
        <taxon>Actinomycetota</taxon>
        <taxon>Actinomycetes</taxon>
        <taxon>Micrococcales</taxon>
        <taxon>Microbacteriaceae</taxon>
        <taxon>Leucobacter</taxon>
    </lineage>
</organism>
<keyword evidence="3" id="KW-1185">Reference proteome</keyword>
<gene>
    <name evidence="2" type="ORF">MUN78_13460</name>
</gene>
<dbReference type="Proteomes" id="UP000831786">
    <property type="component" value="Chromosome"/>
</dbReference>
<feature type="domain" description="Amidohydrolase 3" evidence="1">
    <location>
        <begin position="51"/>
        <end position="527"/>
    </location>
</feature>
<dbReference type="InterPro" id="IPR033932">
    <property type="entry name" value="YtcJ-like"/>
</dbReference>
<dbReference type="InterPro" id="IPR032466">
    <property type="entry name" value="Metal_Hydrolase"/>
</dbReference>
<proteinExistence type="predicted"/>
<dbReference type="InterPro" id="IPR013108">
    <property type="entry name" value="Amidohydro_3"/>
</dbReference>